<feature type="domain" description="Histone-lysine N-methyltransferase CLF-like HTH" evidence="3">
    <location>
        <begin position="98"/>
        <end position="142"/>
    </location>
</feature>
<evidence type="ECO:0000256" key="1">
    <source>
        <dbReference type="SAM" id="Coils"/>
    </source>
</evidence>
<dbReference type="InterPro" id="IPR058609">
    <property type="entry name" value="HTH_CLF-like"/>
</dbReference>
<feature type="coiled-coil region" evidence="1">
    <location>
        <begin position="84"/>
        <end position="111"/>
    </location>
</feature>
<keyword evidence="5" id="KW-1185">Reference proteome</keyword>
<dbReference type="GO" id="GO:0046976">
    <property type="term" value="F:histone H3K27 methyltransferase activity"/>
    <property type="evidence" value="ECO:0007669"/>
    <property type="project" value="TreeGrafter"/>
</dbReference>
<dbReference type="EMBL" id="KQ483523">
    <property type="protein sequence ID" value="KYP47581.1"/>
    <property type="molecule type" value="Genomic_DNA"/>
</dbReference>
<dbReference type="GO" id="GO:0005634">
    <property type="term" value="C:nucleus"/>
    <property type="evidence" value="ECO:0007669"/>
    <property type="project" value="TreeGrafter"/>
</dbReference>
<dbReference type="PANTHER" id="PTHR45747:SF14">
    <property type="entry name" value="HISTONE-LYSINE N-METHYLTRANSFERASE EZA1"/>
    <property type="match status" value="1"/>
</dbReference>
<dbReference type="Proteomes" id="UP000075243">
    <property type="component" value="Unassembled WGS sequence"/>
</dbReference>
<dbReference type="Pfam" id="PF25996">
    <property type="entry name" value="HTH_CLF_N"/>
    <property type="match status" value="1"/>
</dbReference>
<name>A0A151RYF1_CAJCA</name>
<keyword evidence="2" id="KW-0472">Membrane</keyword>
<dbReference type="AlphaFoldDB" id="A0A151RYF1"/>
<dbReference type="OMA" id="NEASSGW"/>
<sequence>MLSSKIVNPLGKFSGFSKGMVEKDRINNVDLSCAKGIKISHMEKIPPYISWVYVARNERMAKDQSVIGKFQMYYDKNRGEMVICSDSEEEIEEVKHDFTEAEDQILRMTLEEYESTGEVPNIVKESIKTTDSQIKERYGILKEKNTRSLDQKSGACDCRGCASHLGICLEKNLSDTLETFDILFCRQCYIFDCPLHGTSQRLIYPSEKQPIWSEPEDDTKPCSDQCYLLVFFFFFFFLLLICV</sequence>
<dbReference type="STRING" id="3821.A0A151RYF1"/>
<evidence type="ECO:0000313" key="4">
    <source>
        <dbReference type="EMBL" id="KYP47581.1"/>
    </source>
</evidence>
<evidence type="ECO:0000259" key="3">
    <source>
        <dbReference type="Pfam" id="PF25996"/>
    </source>
</evidence>
<dbReference type="InterPro" id="IPR045318">
    <property type="entry name" value="EZH1/2-like"/>
</dbReference>
<dbReference type="Gramene" id="C.cajan_28165.t">
    <property type="protein sequence ID" value="C.cajan_28165.t"/>
    <property type="gene ID" value="C.cajan_28165"/>
</dbReference>
<dbReference type="GO" id="GO:0003682">
    <property type="term" value="F:chromatin binding"/>
    <property type="evidence" value="ECO:0007669"/>
    <property type="project" value="TreeGrafter"/>
</dbReference>
<accession>A0A151RYF1</accession>
<reference evidence="4" key="1">
    <citation type="journal article" date="2012" name="Nat. Biotechnol.">
        <title>Draft genome sequence of pigeonpea (Cajanus cajan), an orphan legume crop of resource-poor farmers.</title>
        <authorList>
            <person name="Varshney R.K."/>
            <person name="Chen W."/>
            <person name="Li Y."/>
            <person name="Bharti A.K."/>
            <person name="Saxena R.K."/>
            <person name="Schlueter J.A."/>
            <person name="Donoghue M.T."/>
            <person name="Azam S."/>
            <person name="Fan G."/>
            <person name="Whaley A.M."/>
            <person name="Farmer A.D."/>
            <person name="Sheridan J."/>
            <person name="Iwata A."/>
            <person name="Tuteja R."/>
            <person name="Penmetsa R.V."/>
            <person name="Wu W."/>
            <person name="Upadhyaya H.D."/>
            <person name="Yang S.P."/>
            <person name="Shah T."/>
            <person name="Saxena K.B."/>
            <person name="Michael T."/>
            <person name="McCombie W.R."/>
            <person name="Yang B."/>
            <person name="Zhang G."/>
            <person name="Yang H."/>
            <person name="Wang J."/>
            <person name="Spillane C."/>
            <person name="Cook D.R."/>
            <person name="May G.D."/>
            <person name="Xu X."/>
            <person name="Jackson S.A."/>
        </authorList>
    </citation>
    <scope>NUCLEOTIDE SEQUENCE [LARGE SCALE GENOMIC DNA]</scope>
</reference>
<evidence type="ECO:0000256" key="2">
    <source>
        <dbReference type="SAM" id="Phobius"/>
    </source>
</evidence>
<evidence type="ECO:0000313" key="5">
    <source>
        <dbReference type="Proteomes" id="UP000075243"/>
    </source>
</evidence>
<dbReference type="PANTHER" id="PTHR45747">
    <property type="entry name" value="HISTONE-LYSINE N-METHYLTRANSFERASE E(Z)"/>
    <property type="match status" value="1"/>
</dbReference>
<protein>
    <submittedName>
        <fullName evidence="4">Histone-lysine N-methyltransferase EZA1</fullName>
    </submittedName>
</protein>
<feature type="transmembrane region" description="Helical" evidence="2">
    <location>
        <begin position="227"/>
        <end position="242"/>
    </location>
</feature>
<keyword evidence="1" id="KW-0175">Coiled coil</keyword>
<proteinExistence type="predicted"/>
<organism evidence="4 5">
    <name type="scientific">Cajanus cajan</name>
    <name type="common">Pigeon pea</name>
    <name type="synonym">Cajanus indicus</name>
    <dbReference type="NCBI Taxonomy" id="3821"/>
    <lineage>
        <taxon>Eukaryota</taxon>
        <taxon>Viridiplantae</taxon>
        <taxon>Streptophyta</taxon>
        <taxon>Embryophyta</taxon>
        <taxon>Tracheophyta</taxon>
        <taxon>Spermatophyta</taxon>
        <taxon>Magnoliopsida</taxon>
        <taxon>eudicotyledons</taxon>
        <taxon>Gunneridae</taxon>
        <taxon>Pentapetalae</taxon>
        <taxon>rosids</taxon>
        <taxon>fabids</taxon>
        <taxon>Fabales</taxon>
        <taxon>Fabaceae</taxon>
        <taxon>Papilionoideae</taxon>
        <taxon>50 kb inversion clade</taxon>
        <taxon>NPAAA clade</taxon>
        <taxon>indigoferoid/millettioid clade</taxon>
        <taxon>Phaseoleae</taxon>
        <taxon>Cajanus</taxon>
    </lineage>
</organism>
<keyword evidence="2" id="KW-1133">Transmembrane helix</keyword>
<keyword evidence="2" id="KW-0812">Transmembrane</keyword>
<dbReference type="GO" id="GO:0031507">
    <property type="term" value="P:heterochromatin formation"/>
    <property type="evidence" value="ECO:0007669"/>
    <property type="project" value="TreeGrafter"/>
</dbReference>
<gene>
    <name evidence="4" type="ORF">KK1_030776</name>
</gene>